<dbReference type="AlphaFoldDB" id="A0A136LVL5"/>
<proteinExistence type="predicted"/>
<feature type="transmembrane region" description="Helical" evidence="1">
    <location>
        <begin position="12"/>
        <end position="37"/>
    </location>
</feature>
<dbReference type="STRING" id="1617426.TR69_WS6001001506"/>
<protein>
    <submittedName>
        <fullName evidence="2">Uncharacterized protein</fullName>
    </submittedName>
</protein>
<keyword evidence="1" id="KW-1133">Transmembrane helix</keyword>
<keyword evidence="1" id="KW-0472">Membrane</keyword>
<accession>A0A136LVL5</accession>
<dbReference type="EMBL" id="JYNZ01000007">
    <property type="protein sequence ID" value="KXK25703.1"/>
    <property type="molecule type" value="Genomic_DNA"/>
</dbReference>
<evidence type="ECO:0000313" key="3">
    <source>
        <dbReference type="Proteomes" id="UP000070457"/>
    </source>
</evidence>
<evidence type="ECO:0000256" key="1">
    <source>
        <dbReference type="SAM" id="Phobius"/>
    </source>
</evidence>
<evidence type="ECO:0000313" key="2">
    <source>
        <dbReference type="EMBL" id="KXK25703.1"/>
    </source>
</evidence>
<organism evidence="2 3">
    <name type="scientific">candidate division WS6 bacterium OLB20</name>
    <dbReference type="NCBI Taxonomy" id="1617426"/>
    <lineage>
        <taxon>Bacteria</taxon>
        <taxon>Candidatus Dojkabacteria</taxon>
    </lineage>
</organism>
<gene>
    <name evidence="2" type="ORF">TR69_WS6001001506</name>
</gene>
<sequence>MAERESKYTEKAIRFGALGAVMLGVAGFVLGAAGGIAHEAIDLRDTDIFRKKTTSRTINAMLRTKLERRSR</sequence>
<comment type="caution">
    <text evidence="2">The sequence shown here is derived from an EMBL/GenBank/DDBJ whole genome shotgun (WGS) entry which is preliminary data.</text>
</comment>
<dbReference type="Proteomes" id="UP000070457">
    <property type="component" value="Unassembled WGS sequence"/>
</dbReference>
<keyword evidence="1" id="KW-0812">Transmembrane</keyword>
<name>A0A136LVL5_9BACT</name>
<reference evidence="2 3" key="1">
    <citation type="submission" date="2015-02" db="EMBL/GenBank/DDBJ databases">
        <title>Improved understanding of the partial-nitritation anammox process through 23 genomes representing the majority of the microbial community.</title>
        <authorList>
            <person name="Speth D.R."/>
            <person name="In T Zandt M."/>
            <person name="Guerrero Cruz S."/>
            <person name="Jetten M.S."/>
            <person name="Dutilh B.E."/>
        </authorList>
    </citation>
    <scope>NUCLEOTIDE SEQUENCE [LARGE SCALE GENOMIC DNA]</scope>
    <source>
        <strain evidence="2">OLB20</strain>
    </source>
</reference>